<reference evidence="2 3" key="2">
    <citation type="submission" date="2020-05" db="EMBL/GenBank/DDBJ databases">
        <authorList>
            <person name="Campoy J."/>
            <person name="Schneeberger K."/>
            <person name="Spophaly S."/>
        </authorList>
    </citation>
    <scope>NUCLEOTIDE SEQUENCE [LARGE SCALE GENOMIC DNA]</scope>
    <source>
        <strain evidence="2">PruArmRojPasFocal</strain>
    </source>
</reference>
<dbReference type="Proteomes" id="UP000507222">
    <property type="component" value="Unassembled WGS sequence"/>
</dbReference>
<organism evidence="2 4">
    <name type="scientific">Prunus armeniaca</name>
    <name type="common">Apricot</name>
    <name type="synonym">Armeniaca vulgaris</name>
    <dbReference type="NCBI Taxonomy" id="36596"/>
    <lineage>
        <taxon>Eukaryota</taxon>
        <taxon>Viridiplantae</taxon>
        <taxon>Streptophyta</taxon>
        <taxon>Embryophyta</taxon>
        <taxon>Tracheophyta</taxon>
        <taxon>Spermatophyta</taxon>
        <taxon>Magnoliopsida</taxon>
        <taxon>eudicotyledons</taxon>
        <taxon>Gunneridae</taxon>
        <taxon>Pentapetalae</taxon>
        <taxon>rosids</taxon>
        <taxon>fabids</taxon>
        <taxon>Rosales</taxon>
        <taxon>Rosaceae</taxon>
        <taxon>Amygdaloideae</taxon>
        <taxon>Amygdaleae</taxon>
        <taxon>Prunus</taxon>
    </lineage>
</organism>
<reference evidence="4" key="1">
    <citation type="journal article" date="2020" name="Genome Biol.">
        <title>Gamete binning: chromosome-level and haplotype-resolved genome assembly enabled by high-throughput single-cell sequencing of gamete genomes.</title>
        <authorList>
            <person name="Campoy J.A."/>
            <person name="Sun H."/>
            <person name="Goel M."/>
            <person name="Jiao W.-B."/>
            <person name="Folz-Donahue K."/>
            <person name="Wang N."/>
            <person name="Rubio M."/>
            <person name="Liu C."/>
            <person name="Kukat C."/>
            <person name="Ruiz D."/>
            <person name="Huettel B."/>
            <person name="Schneeberger K."/>
        </authorList>
    </citation>
    <scope>NUCLEOTIDE SEQUENCE [LARGE SCALE GENOMIC DNA]</scope>
    <source>
        <strain evidence="4">cv. Rojo Pasion</strain>
    </source>
</reference>
<sequence length="78" mass="8679">MREQNNSLPICQTTGSDLGTTQHRFIWALAQCGFSCAKAQHELRLGSIGPMRVLLHESPTRAQIGVDPIWVHIRISPT</sequence>
<evidence type="ECO:0000313" key="2">
    <source>
        <dbReference type="EMBL" id="CAB4295041.1"/>
    </source>
</evidence>
<dbReference type="AlphaFoldDB" id="A0A6J5W437"/>
<name>A0A6J5W437_PRUAR</name>
<dbReference type="EMBL" id="CAEKDK010000001">
    <property type="protein sequence ID" value="CAB4264418.1"/>
    <property type="molecule type" value="Genomic_DNA"/>
</dbReference>
<proteinExistence type="predicted"/>
<accession>A0A6J5W437</accession>
<evidence type="ECO:0000313" key="4">
    <source>
        <dbReference type="Proteomes" id="UP000507245"/>
    </source>
</evidence>
<keyword evidence="4" id="KW-1185">Reference proteome</keyword>
<dbReference type="EMBL" id="CAEKKB010000001">
    <property type="protein sequence ID" value="CAB4295041.1"/>
    <property type="molecule type" value="Genomic_DNA"/>
</dbReference>
<protein>
    <submittedName>
        <fullName evidence="2">Uncharacterized protein</fullName>
    </submittedName>
</protein>
<evidence type="ECO:0000313" key="1">
    <source>
        <dbReference type="EMBL" id="CAB4264418.1"/>
    </source>
</evidence>
<dbReference type="Proteomes" id="UP000507245">
    <property type="component" value="Unassembled WGS sequence"/>
</dbReference>
<gene>
    <name evidence="1" type="ORF">CURHAP_LOCUS6191</name>
    <name evidence="2" type="ORF">ORAREDHAP_LOCUS6248</name>
</gene>
<evidence type="ECO:0000313" key="3">
    <source>
        <dbReference type="Proteomes" id="UP000507222"/>
    </source>
</evidence>